<feature type="region of interest" description="Disordered" evidence="1">
    <location>
        <begin position="62"/>
        <end position="88"/>
    </location>
</feature>
<reference evidence="2 3" key="1">
    <citation type="submission" date="2024-01" db="EMBL/GenBank/DDBJ databases">
        <title>Genome assemblies of Stephania.</title>
        <authorList>
            <person name="Yang L."/>
        </authorList>
    </citation>
    <scope>NUCLEOTIDE SEQUENCE [LARGE SCALE GENOMIC DNA]</scope>
    <source>
        <strain evidence="2">YNDBR</strain>
        <tissue evidence="2">Leaf</tissue>
    </source>
</reference>
<protein>
    <submittedName>
        <fullName evidence="2">Uncharacterized protein</fullName>
    </submittedName>
</protein>
<dbReference type="EMBL" id="JBBNAF010000001">
    <property type="protein sequence ID" value="KAK9168508.1"/>
    <property type="molecule type" value="Genomic_DNA"/>
</dbReference>
<organism evidence="2 3">
    <name type="scientific">Stephania yunnanensis</name>
    <dbReference type="NCBI Taxonomy" id="152371"/>
    <lineage>
        <taxon>Eukaryota</taxon>
        <taxon>Viridiplantae</taxon>
        <taxon>Streptophyta</taxon>
        <taxon>Embryophyta</taxon>
        <taxon>Tracheophyta</taxon>
        <taxon>Spermatophyta</taxon>
        <taxon>Magnoliopsida</taxon>
        <taxon>Ranunculales</taxon>
        <taxon>Menispermaceae</taxon>
        <taxon>Menispermoideae</taxon>
        <taxon>Cissampelideae</taxon>
        <taxon>Stephania</taxon>
    </lineage>
</organism>
<sequence length="88" mass="9839">MSASPFNSTNQRPPRVTITIHVTHQHFSSLEPSLIRLGMRVRTNSQNFGMNSRDSLRLPCVPRGAHLPMHNASSTPLSANQTLPPQRR</sequence>
<feature type="compositionally biased region" description="Polar residues" evidence="1">
    <location>
        <begin position="71"/>
        <end position="88"/>
    </location>
</feature>
<gene>
    <name evidence="2" type="ORF">Syun_000648</name>
</gene>
<comment type="caution">
    <text evidence="2">The sequence shown here is derived from an EMBL/GenBank/DDBJ whole genome shotgun (WGS) entry which is preliminary data.</text>
</comment>
<accession>A0AAP0LCC8</accession>
<evidence type="ECO:0000313" key="2">
    <source>
        <dbReference type="EMBL" id="KAK9168508.1"/>
    </source>
</evidence>
<evidence type="ECO:0000256" key="1">
    <source>
        <dbReference type="SAM" id="MobiDB-lite"/>
    </source>
</evidence>
<name>A0AAP0LCC8_9MAGN</name>
<dbReference type="AlphaFoldDB" id="A0AAP0LCC8"/>
<dbReference type="Proteomes" id="UP001420932">
    <property type="component" value="Unassembled WGS sequence"/>
</dbReference>
<evidence type="ECO:0000313" key="3">
    <source>
        <dbReference type="Proteomes" id="UP001420932"/>
    </source>
</evidence>
<proteinExistence type="predicted"/>
<keyword evidence="3" id="KW-1185">Reference proteome</keyword>